<evidence type="ECO:0000256" key="1">
    <source>
        <dbReference type="ARBA" id="ARBA00022664"/>
    </source>
</evidence>
<dbReference type="Pfam" id="PF22936">
    <property type="entry name" value="Pol_BBD"/>
    <property type="match status" value="1"/>
</dbReference>
<dbReference type="SMART" id="SM00343">
    <property type="entry name" value="ZnF_C2HC"/>
    <property type="match status" value="1"/>
</dbReference>
<proteinExistence type="predicted"/>
<dbReference type="Pfam" id="PF14223">
    <property type="entry name" value="Retrotran_gag_2"/>
    <property type="match status" value="1"/>
</dbReference>
<feature type="domain" description="CCHC-type" evidence="3">
    <location>
        <begin position="354"/>
        <end position="370"/>
    </location>
</feature>
<dbReference type="OrthoDB" id="3251181at2759"/>
<feature type="non-terminal residue" evidence="4">
    <location>
        <position position="498"/>
    </location>
</feature>
<dbReference type="InterPro" id="IPR054722">
    <property type="entry name" value="PolX-like_BBD"/>
</dbReference>
<dbReference type="GO" id="GO:0006397">
    <property type="term" value="P:mRNA processing"/>
    <property type="evidence" value="ECO:0007669"/>
    <property type="project" value="UniProtKB-KW"/>
</dbReference>
<gene>
    <name evidence="4" type="ORF">PHACADRAFT_67635</name>
</gene>
<dbReference type="KEGG" id="pco:PHACADRAFT_67635"/>
<feature type="region of interest" description="Disordered" evidence="2">
    <location>
        <begin position="80"/>
        <end position="104"/>
    </location>
</feature>
<feature type="compositionally biased region" description="Low complexity" evidence="2">
    <location>
        <begin position="386"/>
        <end position="400"/>
    </location>
</feature>
<dbReference type="RefSeq" id="XP_007402276.1">
    <property type="nucleotide sequence ID" value="XM_007402214.1"/>
</dbReference>
<evidence type="ECO:0000313" key="5">
    <source>
        <dbReference type="Proteomes" id="UP000008370"/>
    </source>
</evidence>
<dbReference type="HOGENOM" id="CLU_042616_0_0_1"/>
<keyword evidence="1" id="KW-0507">mRNA processing</keyword>
<evidence type="ECO:0000259" key="3">
    <source>
        <dbReference type="SMART" id="SM00343"/>
    </source>
</evidence>
<dbReference type="InterPro" id="IPR036875">
    <property type="entry name" value="Znf_CCHC_sf"/>
</dbReference>
<keyword evidence="5" id="KW-1185">Reference proteome</keyword>
<protein>
    <recommendedName>
        <fullName evidence="3">CCHC-type domain-containing protein</fullName>
    </recommendedName>
</protein>
<dbReference type="AlphaFoldDB" id="K5VDG5"/>
<dbReference type="EMBL" id="JH930522">
    <property type="protein sequence ID" value="EKM49173.1"/>
    <property type="molecule type" value="Genomic_DNA"/>
</dbReference>
<name>K5VDG5_PHACS</name>
<dbReference type="Proteomes" id="UP000008370">
    <property type="component" value="Unassembled WGS sequence"/>
</dbReference>
<reference evidence="4 5" key="1">
    <citation type="journal article" date="2012" name="BMC Genomics">
        <title>Comparative genomics of the white-rot fungi, Phanerochaete carnosa and P. chrysosporium, to elucidate the genetic basis of the distinct wood types they colonize.</title>
        <authorList>
            <person name="Suzuki H."/>
            <person name="MacDonald J."/>
            <person name="Syed K."/>
            <person name="Salamov A."/>
            <person name="Hori C."/>
            <person name="Aerts A."/>
            <person name="Henrissat B."/>
            <person name="Wiebenga A."/>
            <person name="vanKuyk P.A."/>
            <person name="Barry K."/>
            <person name="Lindquist E."/>
            <person name="LaButti K."/>
            <person name="Lapidus A."/>
            <person name="Lucas S."/>
            <person name="Coutinho P."/>
            <person name="Gong Y."/>
            <person name="Samejima M."/>
            <person name="Mahadevan R."/>
            <person name="Abou-Zaid M."/>
            <person name="de Vries R.P."/>
            <person name="Igarashi K."/>
            <person name="Yadav J.S."/>
            <person name="Grigoriev I.V."/>
            <person name="Master E.R."/>
        </authorList>
    </citation>
    <scope>NUCLEOTIDE SEQUENCE [LARGE SCALE GENOMIC DNA]</scope>
    <source>
        <strain evidence="4 5">HHB-10118-sp</strain>
    </source>
</reference>
<dbReference type="InParanoid" id="K5VDG5"/>
<feature type="compositionally biased region" description="Gly residues" evidence="2">
    <location>
        <begin position="333"/>
        <end position="342"/>
    </location>
</feature>
<sequence length="498" mass="53416">MPPRRASPQRPCKDASHVFDKDDILDRWYNPNASDRTFWVPCKDQPCANRENRPLGQCDKPWAAHVDQLQLTLIANRGNTPSSSTVVLPNTPPSGNPPVSRSTMPSVADTIHKAFGSVPTLKADGTNYRTWVQRINFAALGCACKALLTATPIPSDKEEEANALLAAIAGKLPDSIFMNISGTAKVPNDIINAMKTRFGQTTAVSEASAQKRLFSLHCDNEKKMQEHLDCLLALKEEITEAGITIEDKTFTDAVIASVPASYMSIVQAYESSIHVYNATNPATKRVVKSTELLPLLRAEAQSRMSIARSKPKEEVAAAIDSCGRRGKGRGRGGAKTGSGAGSRQGQATTDANITCFKCLGKGHRANVCPSKQQVKKTGNSANVAQGASSSSGDSRGTSSGTAKPPATIAAKIVEIEEGWMTSNEGLMADQSIDEGLTTAYNTMVDVYDSGATNHMTPYRHLMFNYRDIPERMVLAAGKTSFAARGIGDMRIVAPLGDT</sequence>
<evidence type="ECO:0000313" key="4">
    <source>
        <dbReference type="EMBL" id="EKM49173.1"/>
    </source>
</evidence>
<evidence type="ECO:0000256" key="2">
    <source>
        <dbReference type="SAM" id="MobiDB-lite"/>
    </source>
</evidence>
<dbReference type="InterPro" id="IPR001878">
    <property type="entry name" value="Znf_CCHC"/>
</dbReference>
<organism evidence="4 5">
    <name type="scientific">Phanerochaete carnosa (strain HHB-10118-sp)</name>
    <name type="common">White-rot fungus</name>
    <name type="synonym">Peniophora carnosa</name>
    <dbReference type="NCBI Taxonomy" id="650164"/>
    <lineage>
        <taxon>Eukaryota</taxon>
        <taxon>Fungi</taxon>
        <taxon>Dikarya</taxon>
        <taxon>Basidiomycota</taxon>
        <taxon>Agaricomycotina</taxon>
        <taxon>Agaricomycetes</taxon>
        <taxon>Polyporales</taxon>
        <taxon>Phanerochaetaceae</taxon>
        <taxon>Phanerochaete</taxon>
    </lineage>
</organism>
<feature type="region of interest" description="Disordered" evidence="2">
    <location>
        <begin position="371"/>
        <end position="405"/>
    </location>
</feature>
<feature type="compositionally biased region" description="Polar residues" evidence="2">
    <location>
        <begin position="371"/>
        <end position="385"/>
    </location>
</feature>
<dbReference type="GO" id="GO:0008270">
    <property type="term" value="F:zinc ion binding"/>
    <property type="evidence" value="ECO:0007669"/>
    <property type="project" value="InterPro"/>
</dbReference>
<feature type="region of interest" description="Disordered" evidence="2">
    <location>
        <begin position="320"/>
        <end position="346"/>
    </location>
</feature>
<accession>K5VDG5</accession>
<dbReference type="GeneID" id="18920238"/>
<dbReference type="GO" id="GO:0003676">
    <property type="term" value="F:nucleic acid binding"/>
    <property type="evidence" value="ECO:0007669"/>
    <property type="project" value="InterPro"/>
</dbReference>
<dbReference type="SUPFAM" id="SSF57756">
    <property type="entry name" value="Retrovirus zinc finger-like domains"/>
    <property type="match status" value="1"/>
</dbReference>